<name>A0A916ZVI5_9FLAO</name>
<accession>A0A916ZVI5</accession>
<dbReference type="PANTHER" id="PTHR30069">
    <property type="entry name" value="TONB-DEPENDENT OUTER MEMBRANE RECEPTOR"/>
    <property type="match status" value="1"/>
</dbReference>
<dbReference type="RefSeq" id="WP_188406379.1">
    <property type="nucleotide sequence ID" value="NZ_BMGL01000009.1"/>
</dbReference>
<gene>
    <name evidence="13" type="ORF">GCM10010831_16660</name>
</gene>
<evidence type="ECO:0000256" key="10">
    <source>
        <dbReference type="SAM" id="SignalP"/>
    </source>
</evidence>
<evidence type="ECO:0000256" key="9">
    <source>
        <dbReference type="RuleBase" id="RU003357"/>
    </source>
</evidence>
<dbReference type="InterPro" id="IPR000531">
    <property type="entry name" value="Beta-barrel_TonB"/>
</dbReference>
<dbReference type="InterPro" id="IPR012910">
    <property type="entry name" value="Plug_dom"/>
</dbReference>
<protein>
    <submittedName>
        <fullName evidence="13">Ligand-gated channel</fullName>
    </submittedName>
</protein>
<sequence length="769" mass="87844">MKLISFILLVFAFLQVNAQEKEYQIFNQETNQIIANSVIYLTQSNQQIESGLDGKFTIDFNNKKQIKIHVISLGYESLHTTLKANDSDKTLFLIPLENQLPEVLISGSIFKDPVMNITTPDLTEKVTQPKNVTDLFKNINGFGLIKRGNYAIDPSFRAAQYEQLNIQYDNGTKVMHACPNRMDPITTHVIPEDISKIEVIRGPYSMRYGASFGGIINMVSKQPELGDYGFSGNVSSGYETNGNALVNMLRLQFAKEKFDVVGMYGYRDFGNYEDGANREIPSSFRSIDYSLRLGYNFSTNERLQLHWRQSFGRDVLHASLPMDSDFDDSSIISIDYYKKQMQGKLKGIQAKVYFSYVDHLMSNTRRSNFAAAEAFTPVEATTAGGRFELEWELAEKWNLFTGTDALLISRDGVRNRLVKLNMMGVPLENPMAFTDKIWQDSYINDYGVFAQSKYQINNSTILNAGIRYDLVQSESRDPETDFTEYYPNLSQRSEHNFSGSISAKKMLNNNHQLELAYGRGVRSANMIERFINHFQVGQDPFEYIGNPNLDAEINNQFEIAYKGKKKLGKNINTINWSAAVYYSYFENYIVALIDETKTRKFMPNQEPIHPKVFRNLNEAYKTGFEAGFGIQFLNNFNFNADLAYVYARNQDLNESLPLTPPLRTSFSLQYSKGKFWAGTDLRLVSEQSDLASSFGENKNTPAYELLDFRLGYEIVSNLNLGAAVLNIFNKQYYDHLNFAFRNQADAGLNGMERLTDPGRNFTFFIKYGF</sequence>
<comment type="subcellular location">
    <subcellularLocation>
        <location evidence="1 8">Cell outer membrane</location>
        <topology evidence="1 8">Multi-pass membrane protein</topology>
    </subcellularLocation>
</comment>
<evidence type="ECO:0000256" key="5">
    <source>
        <dbReference type="ARBA" id="ARBA00023077"/>
    </source>
</evidence>
<dbReference type="Pfam" id="PF00593">
    <property type="entry name" value="TonB_dep_Rec_b-barrel"/>
    <property type="match status" value="1"/>
</dbReference>
<dbReference type="Proteomes" id="UP000599688">
    <property type="component" value="Unassembled WGS sequence"/>
</dbReference>
<evidence type="ECO:0000313" key="13">
    <source>
        <dbReference type="EMBL" id="GGE16005.1"/>
    </source>
</evidence>
<proteinExistence type="inferred from homology"/>
<evidence type="ECO:0000256" key="7">
    <source>
        <dbReference type="ARBA" id="ARBA00023237"/>
    </source>
</evidence>
<dbReference type="InterPro" id="IPR037066">
    <property type="entry name" value="Plug_dom_sf"/>
</dbReference>
<dbReference type="Gene3D" id="2.40.170.20">
    <property type="entry name" value="TonB-dependent receptor, beta-barrel domain"/>
    <property type="match status" value="1"/>
</dbReference>
<evidence type="ECO:0000256" key="1">
    <source>
        <dbReference type="ARBA" id="ARBA00004571"/>
    </source>
</evidence>
<dbReference type="PANTHER" id="PTHR30069:SF49">
    <property type="entry name" value="OUTER MEMBRANE PROTEIN C"/>
    <property type="match status" value="1"/>
</dbReference>
<keyword evidence="6 8" id="KW-0472">Membrane</keyword>
<dbReference type="GO" id="GO:0044718">
    <property type="term" value="P:siderophore transmembrane transport"/>
    <property type="evidence" value="ECO:0007669"/>
    <property type="project" value="TreeGrafter"/>
</dbReference>
<keyword evidence="4 8" id="KW-0812">Transmembrane</keyword>
<keyword evidence="14" id="KW-1185">Reference proteome</keyword>
<evidence type="ECO:0000256" key="2">
    <source>
        <dbReference type="ARBA" id="ARBA00022448"/>
    </source>
</evidence>
<dbReference type="SUPFAM" id="SSF56935">
    <property type="entry name" value="Porins"/>
    <property type="match status" value="1"/>
</dbReference>
<evidence type="ECO:0000256" key="8">
    <source>
        <dbReference type="PROSITE-ProRule" id="PRU01360"/>
    </source>
</evidence>
<dbReference type="Pfam" id="PF07715">
    <property type="entry name" value="Plug"/>
    <property type="match status" value="1"/>
</dbReference>
<dbReference type="GO" id="GO:0009279">
    <property type="term" value="C:cell outer membrane"/>
    <property type="evidence" value="ECO:0007669"/>
    <property type="project" value="UniProtKB-SubCell"/>
</dbReference>
<dbReference type="InterPro" id="IPR039426">
    <property type="entry name" value="TonB-dep_rcpt-like"/>
</dbReference>
<evidence type="ECO:0000256" key="4">
    <source>
        <dbReference type="ARBA" id="ARBA00022692"/>
    </source>
</evidence>
<reference evidence="13 14" key="1">
    <citation type="journal article" date="2014" name="Int. J. Syst. Evol. Microbiol.">
        <title>Complete genome sequence of Corynebacterium casei LMG S-19264T (=DSM 44701T), isolated from a smear-ripened cheese.</title>
        <authorList>
            <consortium name="US DOE Joint Genome Institute (JGI-PGF)"/>
            <person name="Walter F."/>
            <person name="Albersmeier A."/>
            <person name="Kalinowski J."/>
            <person name="Ruckert C."/>
        </authorList>
    </citation>
    <scope>NUCLEOTIDE SEQUENCE [LARGE SCALE GENOMIC DNA]</scope>
    <source>
        <strain evidence="13 14">CGMCC 1.12925</strain>
    </source>
</reference>
<comment type="similarity">
    <text evidence="8 9">Belongs to the TonB-dependent receptor family.</text>
</comment>
<comment type="caution">
    <text evidence="13">The sequence shown here is derived from an EMBL/GenBank/DDBJ whole genome shotgun (WGS) entry which is preliminary data.</text>
</comment>
<organism evidence="13 14">
    <name type="scientific">Psychroflexus salis</name>
    <dbReference type="NCBI Taxonomy" id="1526574"/>
    <lineage>
        <taxon>Bacteria</taxon>
        <taxon>Pseudomonadati</taxon>
        <taxon>Bacteroidota</taxon>
        <taxon>Flavobacteriia</taxon>
        <taxon>Flavobacteriales</taxon>
        <taxon>Flavobacteriaceae</taxon>
        <taxon>Psychroflexus</taxon>
    </lineage>
</organism>
<keyword evidence="3 8" id="KW-1134">Transmembrane beta strand</keyword>
<keyword evidence="5 9" id="KW-0798">TonB box</keyword>
<evidence type="ECO:0000256" key="3">
    <source>
        <dbReference type="ARBA" id="ARBA00022452"/>
    </source>
</evidence>
<evidence type="ECO:0000313" key="14">
    <source>
        <dbReference type="Proteomes" id="UP000599688"/>
    </source>
</evidence>
<dbReference type="Gene3D" id="2.170.130.10">
    <property type="entry name" value="TonB-dependent receptor, plug domain"/>
    <property type="match status" value="1"/>
</dbReference>
<keyword evidence="10" id="KW-0732">Signal</keyword>
<dbReference type="InterPro" id="IPR036942">
    <property type="entry name" value="Beta-barrel_TonB_sf"/>
</dbReference>
<evidence type="ECO:0000259" key="11">
    <source>
        <dbReference type="Pfam" id="PF00593"/>
    </source>
</evidence>
<evidence type="ECO:0000259" key="12">
    <source>
        <dbReference type="Pfam" id="PF07715"/>
    </source>
</evidence>
<feature type="domain" description="TonB-dependent receptor plug" evidence="12">
    <location>
        <begin position="119"/>
        <end position="214"/>
    </location>
</feature>
<evidence type="ECO:0000256" key="6">
    <source>
        <dbReference type="ARBA" id="ARBA00023136"/>
    </source>
</evidence>
<keyword evidence="2 8" id="KW-0813">Transport</keyword>
<dbReference type="GO" id="GO:0015344">
    <property type="term" value="F:siderophore uptake transmembrane transporter activity"/>
    <property type="evidence" value="ECO:0007669"/>
    <property type="project" value="TreeGrafter"/>
</dbReference>
<feature type="chain" id="PRO_5037755031" evidence="10">
    <location>
        <begin position="19"/>
        <end position="769"/>
    </location>
</feature>
<keyword evidence="7 8" id="KW-0998">Cell outer membrane</keyword>
<feature type="domain" description="TonB-dependent receptor-like beta-barrel" evidence="11">
    <location>
        <begin position="269"/>
        <end position="727"/>
    </location>
</feature>
<dbReference type="EMBL" id="BMGL01000009">
    <property type="protein sequence ID" value="GGE16005.1"/>
    <property type="molecule type" value="Genomic_DNA"/>
</dbReference>
<dbReference type="AlphaFoldDB" id="A0A916ZVI5"/>
<dbReference type="PROSITE" id="PS52016">
    <property type="entry name" value="TONB_DEPENDENT_REC_3"/>
    <property type="match status" value="1"/>
</dbReference>
<feature type="signal peptide" evidence="10">
    <location>
        <begin position="1"/>
        <end position="18"/>
    </location>
</feature>